<dbReference type="EMBL" id="FWZT01000020">
    <property type="protein sequence ID" value="SMF60472.1"/>
    <property type="molecule type" value="Genomic_DNA"/>
</dbReference>
<keyword evidence="2" id="KW-1185">Reference proteome</keyword>
<evidence type="ECO:0000313" key="2">
    <source>
        <dbReference type="Proteomes" id="UP000192907"/>
    </source>
</evidence>
<gene>
    <name evidence="1" type="ORF">SAMN06296036_120129</name>
</gene>
<accession>A0A1Y6CEU5</accession>
<organism evidence="1 2">
    <name type="scientific">Pseudobacteriovorax antillogorgiicola</name>
    <dbReference type="NCBI Taxonomy" id="1513793"/>
    <lineage>
        <taxon>Bacteria</taxon>
        <taxon>Pseudomonadati</taxon>
        <taxon>Bdellovibrionota</taxon>
        <taxon>Oligoflexia</taxon>
        <taxon>Oligoflexales</taxon>
        <taxon>Pseudobacteriovoracaceae</taxon>
        <taxon>Pseudobacteriovorax</taxon>
    </lineage>
</organism>
<name>A0A1Y6CEU5_9BACT</name>
<protein>
    <submittedName>
        <fullName evidence="1">Uncharacterized protein</fullName>
    </submittedName>
</protein>
<dbReference type="AlphaFoldDB" id="A0A1Y6CEU5"/>
<sequence>MKDVRFCMIRFKSRGMMKTPLFRESANTFELKAIVAGKAPWRHRLGQLQQGCIQQRQARLQLGR</sequence>
<evidence type="ECO:0000313" key="1">
    <source>
        <dbReference type="EMBL" id="SMF60472.1"/>
    </source>
</evidence>
<dbReference type="Proteomes" id="UP000192907">
    <property type="component" value="Unassembled WGS sequence"/>
</dbReference>
<proteinExistence type="predicted"/>
<reference evidence="2" key="1">
    <citation type="submission" date="2017-04" db="EMBL/GenBank/DDBJ databases">
        <authorList>
            <person name="Varghese N."/>
            <person name="Submissions S."/>
        </authorList>
    </citation>
    <scope>NUCLEOTIDE SEQUENCE [LARGE SCALE GENOMIC DNA]</scope>
    <source>
        <strain evidence="2">RKEM611</strain>
    </source>
</reference>